<keyword evidence="5" id="KW-0808">Transferase</keyword>
<dbReference type="PROSITE" id="PS51099">
    <property type="entry name" value="PTS_EIIB_TYPE_2"/>
    <property type="match status" value="1"/>
</dbReference>
<evidence type="ECO:0000259" key="7">
    <source>
        <dbReference type="PROSITE" id="PS51099"/>
    </source>
</evidence>
<keyword evidence="3" id="KW-0597">Phosphoprotein</keyword>
<dbReference type="InterPro" id="IPR013011">
    <property type="entry name" value="PTS_EIIB_2"/>
</dbReference>
<dbReference type="GO" id="GO:0009401">
    <property type="term" value="P:phosphoenolpyruvate-dependent sugar phosphotransferase system"/>
    <property type="evidence" value="ECO:0007669"/>
    <property type="project" value="UniProtKB-KW"/>
</dbReference>
<dbReference type="GO" id="GO:0090563">
    <property type="term" value="F:protein-phosphocysteine-sugar phosphotransferase activity"/>
    <property type="evidence" value="ECO:0007669"/>
    <property type="project" value="TreeGrafter"/>
</dbReference>
<evidence type="ECO:0000313" key="8">
    <source>
        <dbReference type="EMBL" id="GIG83961.1"/>
    </source>
</evidence>
<dbReference type="EMBL" id="BONV01000045">
    <property type="protein sequence ID" value="GIG83961.1"/>
    <property type="molecule type" value="Genomic_DNA"/>
</dbReference>
<dbReference type="PANTHER" id="PTHR30181">
    <property type="entry name" value="MANNITOL PERMEASE IIC COMPONENT"/>
    <property type="match status" value="1"/>
</dbReference>
<dbReference type="AlphaFoldDB" id="A0A8J3PZW0"/>
<accession>A0A8J3PZW0</accession>
<dbReference type="InterPro" id="IPR036095">
    <property type="entry name" value="PTS_EIIB-like_sf"/>
</dbReference>
<dbReference type="GO" id="GO:0005886">
    <property type="term" value="C:plasma membrane"/>
    <property type="evidence" value="ECO:0007669"/>
    <property type="project" value="TreeGrafter"/>
</dbReference>
<comment type="caution">
    <text evidence="8">The sequence shown here is derived from an EMBL/GenBank/DDBJ whole genome shotgun (WGS) entry which is preliminary data.</text>
</comment>
<dbReference type="SUPFAM" id="SSF52794">
    <property type="entry name" value="PTS system IIB component-like"/>
    <property type="match status" value="1"/>
</dbReference>
<keyword evidence="9" id="KW-1185">Reference proteome</keyword>
<evidence type="ECO:0000256" key="4">
    <source>
        <dbReference type="ARBA" id="ARBA00022597"/>
    </source>
</evidence>
<proteinExistence type="predicted"/>
<dbReference type="Proteomes" id="UP000630097">
    <property type="component" value="Unassembled WGS sequence"/>
</dbReference>
<dbReference type="InterPro" id="IPR050893">
    <property type="entry name" value="Sugar_PTS"/>
</dbReference>
<evidence type="ECO:0000256" key="5">
    <source>
        <dbReference type="ARBA" id="ARBA00022679"/>
    </source>
</evidence>
<dbReference type="Gene3D" id="3.40.50.2300">
    <property type="match status" value="1"/>
</dbReference>
<sequence>MTTMSSIESKDVHKIVVACDAGMGSSVMLASQLRKQLKSAQVQVEHTPVNSIPADADVVVCHVGLADRARATAPDVVLIPFQVFIGDPAVAKLVATIKSGGTINA</sequence>
<dbReference type="Pfam" id="PF02302">
    <property type="entry name" value="PTS_IIB"/>
    <property type="match status" value="1"/>
</dbReference>
<comment type="function">
    <text evidence="1">The phosphoenolpyruvate-dependent sugar phosphotransferase system (sugar PTS), a major carbohydrate active transport system, catalyzes the phosphorylation of incoming sugar substrates concomitantly with their translocation across the cell membrane. The enzyme II CmtAB PTS system is involved in D-mannitol transport.</text>
</comment>
<evidence type="ECO:0000256" key="2">
    <source>
        <dbReference type="ARBA" id="ARBA00022448"/>
    </source>
</evidence>
<dbReference type="InterPro" id="IPR003501">
    <property type="entry name" value="PTS_EIIB_2/3"/>
</dbReference>
<feature type="domain" description="PTS EIIB type-2" evidence="7">
    <location>
        <begin position="13"/>
        <end position="102"/>
    </location>
</feature>
<keyword evidence="2" id="KW-0813">Transport</keyword>
<keyword evidence="6" id="KW-0598">Phosphotransferase system</keyword>
<dbReference type="PANTHER" id="PTHR30181:SF2">
    <property type="entry name" value="PTS SYSTEM MANNITOL-SPECIFIC EIICBA COMPONENT"/>
    <property type="match status" value="1"/>
</dbReference>
<protein>
    <recommendedName>
        <fullName evidence="7">PTS EIIB type-2 domain-containing protein</fullName>
    </recommendedName>
</protein>
<evidence type="ECO:0000256" key="6">
    <source>
        <dbReference type="ARBA" id="ARBA00022683"/>
    </source>
</evidence>
<evidence type="ECO:0000256" key="1">
    <source>
        <dbReference type="ARBA" id="ARBA00002434"/>
    </source>
</evidence>
<reference evidence="8 9" key="1">
    <citation type="submission" date="2021-01" db="EMBL/GenBank/DDBJ databases">
        <title>Whole genome shotgun sequence of Planotetraspora kaengkrachanensis NBRC 104272.</title>
        <authorList>
            <person name="Komaki H."/>
            <person name="Tamura T."/>
        </authorList>
    </citation>
    <scope>NUCLEOTIDE SEQUENCE [LARGE SCALE GENOMIC DNA]</scope>
    <source>
        <strain evidence="8 9">NBRC 104272</strain>
    </source>
</reference>
<name>A0A8J3PZW0_9ACTN</name>
<dbReference type="GO" id="GO:0008982">
    <property type="term" value="F:protein-N(PI)-phosphohistidine-sugar phosphotransferase activity"/>
    <property type="evidence" value="ECO:0007669"/>
    <property type="project" value="InterPro"/>
</dbReference>
<organism evidence="8 9">
    <name type="scientific">Planotetraspora kaengkrachanensis</name>
    <dbReference type="NCBI Taxonomy" id="575193"/>
    <lineage>
        <taxon>Bacteria</taxon>
        <taxon>Bacillati</taxon>
        <taxon>Actinomycetota</taxon>
        <taxon>Actinomycetes</taxon>
        <taxon>Streptosporangiales</taxon>
        <taxon>Streptosporangiaceae</taxon>
        <taxon>Planotetraspora</taxon>
    </lineage>
</organism>
<evidence type="ECO:0000313" key="9">
    <source>
        <dbReference type="Proteomes" id="UP000630097"/>
    </source>
</evidence>
<keyword evidence="4" id="KW-0762">Sugar transport</keyword>
<evidence type="ECO:0000256" key="3">
    <source>
        <dbReference type="ARBA" id="ARBA00022553"/>
    </source>
</evidence>
<gene>
    <name evidence="8" type="ORF">Pka01_70880</name>
</gene>